<evidence type="ECO:0000313" key="3">
    <source>
        <dbReference type="EMBL" id="CAL1377695.1"/>
    </source>
</evidence>
<organism evidence="3 4">
    <name type="scientific">Linum trigynum</name>
    <dbReference type="NCBI Taxonomy" id="586398"/>
    <lineage>
        <taxon>Eukaryota</taxon>
        <taxon>Viridiplantae</taxon>
        <taxon>Streptophyta</taxon>
        <taxon>Embryophyta</taxon>
        <taxon>Tracheophyta</taxon>
        <taxon>Spermatophyta</taxon>
        <taxon>Magnoliopsida</taxon>
        <taxon>eudicotyledons</taxon>
        <taxon>Gunneridae</taxon>
        <taxon>Pentapetalae</taxon>
        <taxon>rosids</taxon>
        <taxon>fabids</taxon>
        <taxon>Malpighiales</taxon>
        <taxon>Linaceae</taxon>
        <taxon>Linum</taxon>
    </lineage>
</organism>
<dbReference type="SUPFAM" id="SSF56574">
    <property type="entry name" value="Serpins"/>
    <property type="match status" value="1"/>
</dbReference>
<sequence length="158" mass="17837">MRTWERIYDYAYFDEFKVLKLIYQSWESKGSPLFSMYFFLPHKADGLSEMLDQPLFRGSEALSQTLGGLEEVRLKRFGSQVEVRPEVPAQGDDGEAGACIAVDEDGTEAAVVSAFDPRCRASPYSPPKEELIADHPFVFMIVESKSQVVLFARVVFNP</sequence>
<dbReference type="PANTHER" id="PTHR11461">
    <property type="entry name" value="SERINE PROTEASE INHIBITOR, SERPIN"/>
    <property type="match status" value="1"/>
</dbReference>
<dbReference type="Proteomes" id="UP001497516">
    <property type="component" value="Chromosome 3"/>
</dbReference>
<feature type="domain" description="Serpin" evidence="2">
    <location>
        <begin position="98"/>
        <end position="158"/>
    </location>
</feature>
<evidence type="ECO:0000256" key="1">
    <source>
        <dbReference type="ARBA" id="ARBA00009500"/>
    </source>
</evidence>
<dbReference type="Pfam" id="PF00079">
    <property type="entry name" value="Serpin"/>
    <property type="match status" value="1"/>
</dbReference>
<dbReference type="InterPro" id="IPR036186">
    <property type="entry name" value="Serpin_sf"/>
</dbReference>
<dbReference type="GO" id="GO:0004867">
    <property type="term" value="F:serine-type endopeptidase inhibitor activity"/>
    <property type="evidence" value="ECO:0007669"/>
    <property type="project" value="InterPro"/>
</dbReference>
<dbReference type="AlphaFoldDB" id="A0AAV2DWG0"/>
<dbReference type="InterPro" id="IPR023796">
    <property type="entry name" value="Serpin_dom"/>
</dbReference>
<protein>
    <recommendedName>
        <fullName evidence="2">Serpin domain-containing protein</fullName>
    </recommendedName>
</protein>
<dbReference type="Gene3D" id="2.30.39.10">
    <property type="entry name" value="Alpha-1-antitrypsin, domain 1"/>
    <property type="match status" value="2"/>
</dbReference>
<evidence type="ECO:0000259" key="2">
    <source>
        <dbReference type="Pfam" id="PF00079"/>
    </source>
</evidence>
<dbReference type="EMBL" id="OZ034816">
    <property type="protein sequence ID" value="CAL1377695.1"/>
    <property type="molecule type" value="Genomic_DNA"/>
</dbReference>
<name>A0AAV2DWG0_9ROSI</name>
<dbReference type="InterPro" id="IPR042185">
    <property type="entry name" value="Serpin_sf_2"/>
</dbReference>
<dbReference type="InterPro" id="IPR023795">
    <property type="entry name" value="Serpin_CS"/>
</dbReference>
<dbReference type="GO" id="GO:0005615">
    <property type="term" value="C:extracellular space"/>
    <property type="evidence" value="ECO:0007669"/>
    <property type="project" value="InterPro"/>
</dbReference>
<dbReference type="InterPro" id="IPR000215">
    <property type="entry name" value="Serpin_fam"/>
</dbReference>
<evidence type="ECO:0000313" key="4">
    <source>
        <dbReference type="Proteomes" id="UP001497516"/>
    </source>
</evidence>
<proteinExistence type="inferred from homology"/>
<keyword evidence="4" id="KW-1185">Reference proteome</keyword>
<comment type="similarity">
    <text evidence="1">Belongs to the serpin family.</text>
</comment>
<gene>
    <name evidence="3" type="ORF">LTRI10_LOCUS19326</name>
</gene>
<reference evidence="3 4" key="1">
    <citation type="submission" date="2024-04" db="EMBL/GenBank/DDBJ databases">
        <authorList>
            <person name="Fracassetti M."/>
        </authorList>
    </citation>
    <scope>NUCLEOTIDE SEQUENCE [LARGE SCALE GENOMIC DNA]</scope>
</reference>
<accession>A0AAV2DWG0</accession>
<dbReference type="PROSITE" id="PS00284">
    <property type="entry name" value="SERPIN"/>
    <property type="match status" value="1"/>
</dbReference>
<dbReference type="PANTHER" id="PTHR11461:SF211">
    <property type="entry name" value="GH10112P-RELATED"/>
    <property type="match status" value="1"/>
</dbReference>